<reference evidence="2 3" key="1">
    <citation type="submission" date="2024-05" db="EMBL/GenBank/DDBJ databases">
        <title>Genome sequencing and assembly of Indian major carp, Cirrhinus mrigala (Hamilton, 1822).</title>
        <authorList>
            <person name="Mohindra V."/>
            <person name="Chowdhury L.M."/>
            <person name="Lal K."/>
            <person name="Jena J.K."/>
        </authorList>
    </citation>
    <scope>NUCLEOTIDE SEQUENCE [LARGE SCALE GENOMIC DNA]</scope>
    <source>
        <strain evidence="2">CM1030</strain>
        <tissue evidence="2">Blood</tissue>
    </source>
</reference>
<gene>
    <name evidence="2" type="ORF">M9458_020348</name>
</gene>
<organism evidence="2 3">
    <name type="scientific">Cirrhinus mrigala</name>
    <name type="common">Mrigala</name>
    <dbReference type="NCBI Taxonomy" id="683832"/>
    <lineage>
        <taxon>Eukaryota</taxon>
        <taxon>Metazoa</taxon>
        <taxon>Chordata</taxon>
        <taxon>Craniata</taxon>
        <taxon>Vertebrata</taxon>
        <taxon>Euteleostomi</taxon>
        <taxon>Actinopterygii</taxon>
        <taxon>Neopterygii</taxon>
        <taxon>Teleostei</taxon>
        <taxon>Ostariophysi</taxon>
        <taxon>Cypriniformes</taxon>
        <taxon>Cyprinidae</taxon>
        <taxon>Labeoninae</taxon>
        <taxon>Labeonini</taxon>
        <taxon>Cirrhinus</taxon>
    </lineage>
</organism>
<keyword evidence="3" id="KW-1185">Reference proteome</keyword>
<dbReference type="InterPro" id="IPR031907">
    <property type="entry name" value="MCM3AP_GANP"/>
</dbReference>
<feature type="domain" description="Germinal-centre associated nuclear protein MCM3AP" evidence="1">
    <location>
        <begin position="1"/>
        <end position="116"/>
    </location>
</feature>
<feature type="non-terminal residue" evidence="2">
    <location>
        <position position="118"/>
    </location>
</feature>
<evidence type="ECO:0000259" key="1">
    <source>
        <dbReference type="Pfam" id="PF16769"/>
    </source>
</evidence>
<comment type="caution">
    <text evidence="2">The sequence shown here is derived from an EMBL/GenBank/DDBJ whole genome shotgun (WGS) entry which is preliminary data.</text>
</comment>
<evidence type="ECO:0000313" key="2">
    <source>
        <dbReference type="EMBL" id="KAL0184652.1"/>
    </source>
</evidence>
<evidence type="ECO:0000313" key="3">
    <source>
        <dbReference type="Proteomes" id="UP001529510"/>
    </source>
</evidence>
<name>A0ABD0QEQ4_CIRMR</name>
<dbReference type="EMBL" id="JAMKFB020000009">
    <property type="protein sequence ID" value="KAL0184652.1"/>
    <property type="molecule type" value="Genomic_DNA"/>
</dbReference>
<dbReference type="Pfam" id="PF16769">
    <property type="entry name" value="MCM3AP_GANP"/>
    <property type="match status" value="1"/>
</dbReference>
<sequence>WLAARSPAGPALSSQTLLQVVELGLLQRDKQDRKHAGLPSQHPEPIVQLCNSVLSFLAGVVSAEPLSSLCWPPPEFSLLENSELIPHQAWNSPEHLEWLKRTILSRQLPEWDLPPISG</sequence>
<protein>
    <recommendedName>
        <fullName evidence="1">Germinal-centre associated nuclear protein MCM3AP domain-containing protein</fullName>
    </recommendedName>
</protein>
<dbReference type="AlphaFoldDB" id="A0ABD0QEQ4"/>
<dbReference type="Proteomes" id="UP001529510">
    <property type="component" value="Unassembled WGS sequence"/>
</dbReference>
<accession>A0ABD0QEQ4</accession>
<feature type="non-terminal residue" evidence="2">
    <location>
        <position position="1"/>
    </location>
</feature>
<proteinExistence type="predicted"/>